<dbReference type="RefSeq" id="WP_128952820.1">
    <property type="nucleotide sequence ID" value="NZ_CP030053.1"/>
</dbReference>
<name>A0AAE5X357_9BRAD</name>
<evidence type="ECO:0000313" key="5">
    <source>
        <dbReference type="Proteomes" id="UP000288972"/>
    </source>
</evidence>
<dbReference type="AlphaFoldDB" id="A0AAE5X357"/>
<feature type="domain" description="Dienelactone hydrolase" evidence="2">
    <location>
        <begin position="86"/>
        <end position="284"/>
    </location>
</feature>
<dbReference type="EMBL" id="RDQZ01000007">
    <property type="protein sequence ID" value="RXH14621.1"/>
    <property type="molecule type" value="Genomic_DNA"/>
</dbReference>
<dbReference type="PANTHER" id="PTHR22946:SF9">
    <property type="entry name" value="POLYKETIDE TRANSFERASE AF380"/>
    <property type="match status" value="1"/>
</dbReference>
<dbReference type="PANTHER" id="PTHR22946">
    <property type="entry name" value="DIENELACTONE HYDROLASE DOMAIN-CONTAINING PROTEIN-RELATED"/>
    <property type="match status" value="1"/>
</dbReference>
<dbReference type="GO" id="GO:0052689">
    <property type="term" value="F:carboxylic ester hydrolase activity"/>
    <property type="evidence" value="ECO:0007669"/>
    <property type="project" value="UniProtKB-ARBA"/>
</dbReference>
<dbReference type="EMBL" id="CP030053">
    <property type="protein sequence ID" value="QAU48062.1"/>
    <property type="molecule type" value="Genomic_DNA"/>
</dbReference>
<evidence type="ECO:0000313" key="6">
    <source>
        <dbReference type="Proteomes" id="UP000290401"/>
    </source>
</evidence>
<sequence>MLKRVSGSIGGRFLGRARQRGRHRLIALAVGLLAGYSPASAVDGPEWKAAVWDAEAIYRGATIAPDLVLPDIGETADRLTSPRMALIKPDGSGPFPAIVLMHQCGGLNVAVAAWAGVAASHGYVVLLVDSLEPRGVKSVCFGPKNGVNFFRGARDALQAAEHLRRMPDVDAQRIALVGFSWGAMVGLLAASPHYVEALKSGPGFAAVASFYPGCFRITPQQRPPYDLVNPDVSRPLLVLMGDADTETPAQQCLDRLEILKRGGAPVEWHLYAGATHCWDCRQLDGLNKIDVRGDHVAYHFRQDVTDDSRRRLFEFLDRVMPRRP</sequence>
<dbReference type="InterPro" id="IPR029058">
    <property type="entry name" value="AB_hydrolase_fold"/>
</dbReference>
<dbReference type="Pfam" id="PF01738">
    <property type="entry name" value="DLH"/>
    <property type="match status" value="1"/>
</dbReference>
<dbReference type="KEGG" id="bgz:XH91_23775"/>
<reference evidence="3 5" key="1">
    <citation type="submission" date="2018-06" db="EMBL/GenBank/DDBJ databases">
        <title>Comparative genomics of rhizobia nodulating Arachis hypogaea in China.</title>
        <authorList>
            <person name="Li Y."/>
        </authorList>
    </citation>
    <scope>NUCLEOTIDE SEQUENCE [LARGE SCALE GENOMIC DNA]</scope>
    <source>
        <strain evidence="3 5">CCBAU 51670</strain>
    </source>
</reference>
<protein>
    <submittedName>
        <fullName evidence="3">Prolyl oligopeptidase</fullName>
    </submittedName>
</protein>
<dbReference type="InterPro" id="IPR050261">
    <property type="entry name" value="FrsA_esterase"/>
</dbReference>
<dbReference type="Gene3D" id="3.40.50.1820">
    <property type="entry name" value="alpha/beta hydrolase"/>
    <property type="match status" value="1"/>
</dbReference>
<evidence type="ECO:0000313" key="3">
    <source>
        <dbReference type="EMBL" id="QAU48062.1"/>
    </source>
</evidence>
<dbReference type="SUPFAM" id="SSF53474">
    <property type="entry name" value="alpha/beta-Hydrolases"/>
    <property type="match status" value="1"/>
</dbReference>
<keyword evidence="1" id="KW-0378">Hydrolase</keyword>
<evidence type="ECO:0000259" key="2">
    <source>
        <dbReference type="Pfam" id="PF01738"/>
    </source>
</evidence>
<dbReference type="Proteomes" id="UP000288972">
    <property type="component" value="Chromosome"/>
</dbReference>
<organism evidence="3 5">
    <name type="scientific">Bradyrhizobium guangzhouense</name>
    <dbReference type="NCBI Taxonomy" id="1325095"/>
    <lineage>
        <taxon>Bacteria</taxon>
        <taxon>Pseudomonadati</taxon>
        <taxon>Pseudomonadota</taxon>
        <taxon>Alphaproteobacteria</taxon>
        <taxon>Hyphomicrobiales</taxon>
        <taxon>Nitrobacteraceae</taxon>
        <taxon>Bradyrhizobium</taxon>
    </lineage>
</organism>
<evidence type="ECO:0000256" key="1">
    <source>
        <dbReference type="ARBA" id="ARBA00022801"/>
    </source>
</evidence>
<reference evidence="4 6" key="2">
    <citation type="submission" date="2018-10" db="EMBL/GenBank/DDBJ databases">
        <title>Bradyrhizobium sp. nov., effective nodules isolated from peanut in China.</title>
        <authorList>
            <person name="Li Y."/>
        </authorList>
    </citation>
    <scope>NUCLEOTIDE SEQUENCE [LARGE SCALE GENOMIC DNA]</scope>
    <source>
        <strain evidence="4 6">CCBAU 53426</strain>
    </source>
</reference>
<evidence type="ECO:0000313" key="4">
    <source>
        <dbReference type="EMBL" id="RXH14621.1"/>
    </source>
</evidence>
<accession>A0AAE5X357</accession>
<dbReference type="Proteomes" id="UP000290401">
    <property type="component" value="Unassembled WGS sequence"/>
</dbReference>
<gene>
    <name evidence="4" type="ORF">EAS56_12325</name>
    <name evidence="3" type="ORF">XH91_23775</name>
</gene>
<dbReference type="InterPro" id="IPR002925">
    <property type="entry name" value="Dienelactn_hydro"/>
</dbReference>
<keyword evidence="6" id="KW-1185">Reference proteome</keyword>
<proteinExistence type="predicted"/>